<gene>
    <name evidence="1" type="ORF">KB449_13705</name>
</gene>
<accession>A0ABT6TGR1</accession>
<organism evidence="1 2">
    <name type="scientific">Cohnella hashimotonis</name>
    <dbReference type="NCBI Taxonomy" id="2826895"/>
    <lineage>
        <taxon>Bacteria</taxon>
        <taxon>Bacillati</taxon>
        <taxon>Bacillota</taxon>
        <taxon>Bacilli</taxon>
        <taxon>Bacillales</taxon>
        <taxon>Paenibacillaceae</taxon>
        <taxon>Cohnella</taxon>
    </lineage>
</organism>
<dbReference type="EMBL" id="JAGRPV010000001">
    <property type="protein sequence ID" value="MDI4646026.1"/>
    <property type="molecule type" value="Genomic_DNA"/>
</dbReference>
<dbReference type="Proteomes" id="UP001161691">
    <property type="component" value="Unassembled WGS sequence"/>
</dbReference>
<dbReference type="InterPro" id="IPR026838">
    <property type="entry name" value="YheC/D"/>
</dbReference>
<comment type="caution">
    <text evidence="1">The sequence shown here is derived from an EMBL/GenBank/DDBJ whole genome shotgun (WGS) entry which is preliminary data.</text>
</comment>
<name>A0ABT6TGR1_9BACL</name>
<dbReference type="RefSeq" id="WP_282908920.1">
    <property type="nucleotide sequence ID" value="NZ_JAGRPV010000001.1"/>
</dbReference>
<proteinExistence type="predicted"/>
<dbReference type="Gene3D" id="3.30.470.20">
    <property type="entry name" value="ATP-grasp fold, B domain"/>
    <property type="match status" value="1"/>
</dbReference>
<sequence>MINRKGMHIANKWVKTVAALKDPAVAPHIPETRRMDRATLARMLDRYGMIYVKPVAGTFGRGVMRIERTPGRRLPYSCHAGLRKMRFSSVDKLYAHISRTKRKRPYLAQRGVHLLKTNGRRFDIRVMVQKNPAGAWEPTGVIARVAQRGKAVTNYHDGGTPVSLSRLLRPKLGPAGARQAEHRLKSLGLRSARALARAYPKINMVGADIGLDRALKPWIIELNTSPDPYLFRHLRDKSTHRKVMRYARALGRIPAARTAGRASARKTLARRMRRKR</sequence>
<protein>
    <submittedName>
        <fullName evidence="1">YheC/YheD family protein</fullName>
    </submittedName>
</protein>
<dbReference type="Pfam" id="PF14398">
    <property type="entry name" value="ATPgrasp_YheCD"/>
    <property type="match status" value="1"/>
</dbReference>
<reference evidence="1" key="1">
    <citation type="submission" date="2023-04" db="EMBL/GenBank/DDBJ databases">
        <title>Comparative genomic analysis of Cohnella hashimotonis sp. nov., isolated from the International Space Station.</title>
        <authorList>
            <person name="Venkateswaran K."/>
            <person name="Simpson A."/>
        </authorList>
    </citation>
    <scope>NUCLEOTIDE SEQUENCE</scope>
    <source>
        <strain evidence="1">F6_2S_P_1</strain>
    </source>
</reference>
<dbReference type="SUPFAM" id="SSF56059">
    <property type="entry name" value="Glutathione synthetase ATP-binding domain-like"/>
    <property type="match status" value="1"/>
</dbReference>
<keyword evidence="2" id="KW-1185">Reference proteome</keyword>
<evidence type="ECO:0000313" key="2">
    <source>
        <dbReference type="Proteomes" id="UP001161691"/>
    </source>
</evidence>
<evidence type="ECO:0000313" key="1">
    <source>
        <dbReference type="EMBL" id="MDI4646026.1"/>
    </source>
</evidence>